<keyword evidence="3" id="KW-1185">Reference proteome</keyword>
<name>A0A5B7H7I0_PORTR</name>
<comment type="caution">
    <text evidence="2">The sequence shown here is derived from an EMBL/GenBank/DDBJ whole genome shotgun (WGS) entry which is preliminary data.</text>
</comment>
<sequence length="82" mass="9599">MSLPHQQQQQQQHQQHSSPLSDERHTWKQSPEPPSLRDSYLSATSLSTFQIRALIIRRKEEEEVVVVVMVVVVVSNYEMKTR</sequence>
<dbReference type="AlphaFoldDB" id="A0A5B7H7I0"/>
<evidence type="ECO:0000313" key="3">
    <source>
        <dbReference type="Proteomes" id="UP000324222"/>
    </source>
</evidence>
<feature type="compositionally biased region" description="Low complexity" evidence="1">
    <location>
        <begin position="1"/>
        <end position="16"/>
    </location>
</feature>
<evidence type="ECO:0000313" key="2">
    <source>
        <dbReference type="EMBL" id="MPC68601.1"/>
    </source>
</evidence>
<protein>
    <submittedName>
        <fullName evidence="2">Uncharacterized protein</fullName>
    </submittedName>
</protein>
<feature type="region of interest" description="Disordered" evidence="1">
    <location>
        <begin position="1"/>
        <end position="39"/>
    </location>
</feature>
<reference evidence="2 3" key="1">
    <citation type="submission" date="2019-05" db="EMBL/GenBank/DDBJ databases">
        <title>Another draft genome of Portunus trituberculatus and its Hox gene families provides insights of decapod evolution.</title>
        <authorList>
            <person name="Jeong J.-H."/>
            <person name="Song I."/>
            <person name="Kim S."/>
            <person name="Choi T."/>
            <person name="Kim D."/>
            <person name="Ryu S."/>
            <person name="Kim W."/>
        </authorList>
    </citation>
    <scope>NUCLEOTIDE SEQUENCE [LARGE SCALE GENOMIC DNA]</scope>
    <source>
        <tissue evidence="2">Muscle</tissue>
    </source>
</reference>
<accession>A0A5B7H7I0</accession>
<proteinExistence type="predicted"/>
<dbReference type="EMBL" id="VSRR010028093">
    <property type="protein sequence ID" value="MPC68601.1"/>
    <property type="molecule type" value="Genomic_DNA"/>
</dbReference>
<evidence type="ECO:0000256" key="1">
    <source>
        <dbReference type="SAM" id="MobiDB-lite"/>
    </source>
</evidence>
<gene>
    <name evidence="2" type="ORF">E2C01_062803</name>
</gene>
<organism evidence="2 3">
    <name type="scientific">Portunus trituberculatus</name>
    <name type="common">Swimming crab</name>
    <name type="synonym">Neptunus trituberculatus</name>
    <dbReference type="NCBI Taxonomy" id="210409"/>
    <lineage>
        <taxon>Eukaryota</taxon>
        <taxon>Metazoa</taxon>
        <taxon>Ecdysozoa</taxon>
        <taxon>Arthropoda</taxon>
        <taxon>Crustacea</taxon>
        <taxon>Multicrustacea</taxon>
        <taxon>Malacostraca</taxon>
        <taxon>Eumalacostraca</taxon>
        <taxon>Eucarida</taxon>
        <taxon>Decapoda</taxon>
        <taxon>Pleocyemata</taxon>
        <taxon>Brachyura</taxon>
        <taxon>Eubrachyura</taxon>
        <taxon>Portunoidea</taxon>
        <taxon>Portunidae</taxon>
        <taxon>Portuninae</taxon>
        <taxon>Portunus</taxon>
    </lineage>
</organism>
<dbReference type="Proteomes" id="UP000324222">
    <property type="component" value="Unassembled WGS sequence"/>
</dbReference>